<accession>A0A0G4PFU8</accession>
<keyword evidence="2" id="KW-1185">Reference proteome</keyword>
<name>A0A0G4PFU8_PENC3</name>
<gene>
    <name evidence="1" type="ORF">PCAMFM013_S014g000077</name>
</gene>
<dbReference type="EMBL" id="HG793147">
    <property type="protein sequence ID" value="CRL25181.1"/>
    <property type="molecule type" value="Genomic_DNA"/>
</dbReference>
<dbReference type="Proteomes" id="UP000053732">
    <property type="component" value="Unassembled WGS sequence"/>
</dbReference>
<sequence>MNHCVLIPIGFPAEALTHHPTKVTKVKIPTKNPLGPVSCYQFPFGRRELESPVWF</sequence>
<evidence type="ECO:0000313" key="1">
    <source>
        <dbReference type="EMBL" id="CRL25181.1"/>
    </source>
</evidence>
<protein>
    <submittedName>
        <fullName evidence="1">Str. FM013</fullName>
    </submittedName>
</protein>
<reference evidence="1 2" key="1">
    <citation type="journal article" date="2014" name="Nat. Commun.">
        <title>Multiple recent horizontal transfers of a large genomic region in cheese making fungi.</title>
        <authorList>
            <person name="Cheeseman K."/>
            <person name="Ropars J."/>
            <person name="Renault P."/>
            <person name="Dupont J."/>
            <person name="Gouzy J."/>
            <person name="Branca A."/>
            <person name="Abraham A.L."/>
            <person name="Ceppi M."/>
            <person name="Conseiller E."/>
            <person name="Debuchy R."/>
            <person name="Malagnac F."/>
            <person name="Goarin A."/>
            <person name="Silar P."/>
            <person name="Lacoste S."/>
            <person name="Sallet E."/>
            <person name="Bensimon A."/>
            <person name="Giraud T."/>
            <person name="Brygoo Y."/>
        </authorList>
    </citation>
    <scope>NUCLEOTIDE SEQUENCE [LARGE SCALE GENOMIC DNA]</scope>
    <source>
        <strain evidence="2">FM 013</strain>
    </source>
</reference>
<evidence type="ECO:0000313" key="2">
    <source>
        <dbReference type="Proteomes" id="UP000053732"/>
    </source>
</evidence>
<organism evidence="1 2">
    <name type="scientific">Penicillium camemberti (strain FM 013)</name>
    <dbReference type="NCBI Taxonomy" id="1429867"/>
    <lineage>
        <taxon>Eukaryota</taxon>
        <taxon>Fungi</taxon>
        <taxon>Dikarya</taxon>
        <taxon>Ascomycota</taxon>
        <taxon>Pezizomycotina</taxon>
        <taxon>Eurotiomycetes</taxon>
        <taxon>Eurotiomycetidae</taxon>
        <taxon>Eurotiales</taxon>
        <taxon>Aspergillaceae</taxon>
        <taxon>Penicillium</taxon>
    </lineage>
</organism>
<proteinExistence type="predicted"/>
<dbReference type="AlphaFoldDB" id="A0A0G4PFU8"/>